<reference evidence="5" key="2">
    <citation type="submission" date="2020-09" db="EMBL/GenBank/DDBJ databases">
        <authorList>
            <person name="Sun Q."/>
            <person name="Ohkuma M."/>
        </authorList>
    </citation>
    <scope>NUCLEOTIDE SEQUENCE</scope>
    <source>
        <strain evidence="5">JCM 4403</strain>
    </source>
</reference>
<sequence length="550" mass="59663">MRDRAPHPSPATVRRPPPPSDGLDGTEERHPMVSTTPHGAESSYDYVIVGGGTAGCVLAARLSEDPDCRVCVVEGGPSDVGDDRILRLRNWINLLGTEFDYGYTTVEQPRGNSHILHSRARVLGGCSSHNTLISFLPLPQDLDDWVAHGCEGWDPATILPYRDRLQTKIVPVAEADRNPIAKDFVTAAARATGVPVVDDFNAEPFADGTGFFSLAYEPEGNLRSSASVAYLHPVLGRPNLTLLLETWAHRLLTDESGRLTRVAVRGADGEPATVRAERELLLCAGAIDTPRLLLLSGIGPADDLRRLGIDVHLDLPGVGENLLDHPESVIVWETEGPLPPNSAMDSDAGLFLRMEKGQPRPDLMFHFYQVPFTVNTERLGYPVPEHGVCMTPNVPRARSTGRMWLRSSNPVEHPALDFRYFTDPEGHDERTVVEGLKVAREIAATDPLRGWLRREVAPGPDVTSDAGLSEYGRRVAHTVYHPAGTCRMGAADDPLAVCDPGLRLRGAEGVRVVDASVFPTMPTINPMVTVLLAAERAADLLTGRPGPAGR</sequence>
<dbReference type="Pfam" id="PF05199">
    <property type="entry name" value="GMC_oxred_C"/>
    <property type="match status" value="1"/>
</dbReference>
<dbReference type="SUPFAM" id="SSF54373">
    <property type="entry name" value="FAD-linked reductases, C-terminal domain"/>
    <property type="match status" value="1"/>
</dbReference>
<comment type="cofactor">
    <cofactor evidence="2">
        <name>FAD</name>
        <dbReference type="ChEBI" id="CHEBI:57692"/>
    </cofactor>
</comment>
<dbReference type="SUPFAM" id="SSF51905">
    <property type="entry name" value="FAD/NAD(P)-binding domain"/>
    <property type="match status" value="1"/>
</dbReference>
<keyword evidence="2" id="KW-0285">Flavoprotein</keyword>
<dbReference type="PIRSF" id="PIRSF000137">
    <property type="entry name" value="Alcohol_oxidase"/>
    <property type="match status" value="1"/>
</dbReference>
<dbReference type="AlphaFoldDB" id="A0A918BUI5"/>
<evidence type="ECO:0000256" key="3">
    <source>
        <dbReference type="SAM" id="MobiDB-lite"/>
    </source>
</evidence>
<comment type="caution">
    <text evidence="5">The sequence shown here is derived from an EMBL/GenBank/DDBJ whole genome shotgun (WGS) entry which is preliminary data.</text>
</comment>
<keyword evidence="6" id="KW-1185">Reference proteome</keyword>
<feature type="domain" description="Glucose-methanol-choline oxidoreductase N-terminal" evidence="4">
    <location>
        <begin position="285"/>
        <end position="299"/>
    </location>
</feature>
<dbReference type="PROSITE" id="PS00624">
    <property type="entry name" value="GMC_OXRED_2"/>
    <property type="match status" value="1"/>
</dbReference>
<evidence type="ECO:0000313" key="6">
    <source>
        <dbReference type="Proteomes" id="UP000656732"/>
    </source>
</evidence>
<dbReference type="PANTHER" id="PTHR11552:SF152">
    <property type="entry name" value="OXIDASE (CODA), PUTATIVE (AFU_ORTHOLOGUE AFUA_8G04090)-RELATED"/>
    <property type="match status" value="1"/>
</dbReference>
<evidence type="ECO:0000313" key="5">
    <source>
        <dbReference type="EMBL" id="GGQ92853.1"/>
    </source>
</evidence>
<evidence type="ECO:0000259" key="4">
    <source>
        <dbReference type="PROSITE" id="PS00624"/>
    </source>
</evidence>
<evidence type="ECO:0000256" key="2">
    <source>
        <dbReference type="PIRSR" id="PIRSR000137-2"/>
    </source>
</evidence>
<feature type="region of interest" description="Disordered" evidence="3">
    <location>
        <begin position="1"/>
        <end position="40"/>
    </location>
</feature>
<dbReference type="GO" id="GO:0050660">
    <property type="term" value="F:flavin adenine dinucleotide binding"/>
    <property type="evidence" value="ECO:0007669"/>
    <property type="project" value="InterPro"/>
</dbReference>
<name>A0A918BUI5_9ACTN</name>
<dbReference type="PANTHER" id="PTHR11552">
    <property type="entry name" value="GLUCOSE-METHANOL-CHOLINE GMC OXIDOREDUCTASE"/>
    <property type="match status" value="1"/>
</dbReference>
<dbReference type="EMBL" id="BMTU01000009">
    <property type="protein sequence ID" value="GGQ92853.1"/>
    <property type="molecule type" value="Genomic_DNA"/>
</dbReference>
<proteinExistence type="inferred from homology"/>
<dbReference type="Pfam" id="PF00732">
    <property type="entry name" value="GMC_oxred_N"/>
    <property type="match status" value="1"/>
</dbReference>
<dbReference type="InterPro" id="IPR036188">
    <property type="entry name" value="FAD/NAD-bd_sf"/>
</dbReference>
<dbReference type="InterPro" id="IPR012132">
    <property type="entry name" value="GMC_OxRdtase"/>
</dbReference>
<dbReference type="InterPro" id="IPR000172">
    <property type="entry name" value="GMC_OxRdtase_N"/>
</dbReference>
<organism evidence="5 6">
    <name type="scientific">Streptomyces pilosus</name>
    <dbReference type="NCBI Taxonomy" id="28893"/>
    <lineage>
        <taxon>Bacteria</taxon>
        <taxon>Bacillati</taxon>
        <taxon>Actinomycetota</taxon>
        <taxon>Actinomycetes</taxon>
        <taxon>Kitasatosporales</taxon>
        <taxon>Streptomycetaceae</taxon>
        <taxon>Streptomyces</taxon>
    </lineage>
</organism>
<accession>A0A918BUI5</accession>
<evidence type="ECO:0000256" key="1">
    <source>
        <dbReference type="ARBA" id="ARBA00010790"/>
    </source>
</evidence>
<protein>
    <submittedName>
        <fullName evidence="5">Oxidoreductase</fullName>
    </submittedName>
</protein>
<dbReference type="Gene3D" id="3.30.410.40">
    <property type="match status" value="1"/>
</dbReference>
<dbReference type="GO" id="GO:0016614">
    <property type="term" value="F:oxidoreductase activity, acting on CH-OH group of donors"/>
    <property type="evidence" value="ECO:0007669"/>
    <property type="project" value="InterPro"/>
</dbReference>
<dbReference type="InterPro" id="IPR007867">
    <property type="entry name" value="GMC_OxRtase_C"/>
</dbReference>
<gene>
    <name evidence="5" type="ORF">GCM10010280_45690</name>
</gene>
<feature type="binding site" evidence="2">
    <location>
        <position position="122"/>
    </location>
    <ligand>
        <name>FAD</name>
        <dbReference type="ChEBI" id="CHEBI:57692"/>
    </ligand>
</feature>
<dbReference type="Gene3D" id="3.50.50.60">
    <property type="entry name" value="FAD/NAD(P)-binding domain"/>
    <property type="match status" value="1"/>
</dbReference>
<dbReference type="Proteomes" id="UP000656732">
    <property type="component" value="Unassembled WGS sequence"/>
</dbReference>
<reference evidence="5" key="1">
    <citation type="journal article" date="2014" name="Int. J. Syst. Evol. Microbiol.">
        <title>Complete genome sequence of Corynebacterium casei LMG S-19264T (=DSM 44701T), isolated from a smear-ripened cheese.</title>
        <authorList>
            <consortium name="US DOE Joint Genome Institute (JGI-PGF)"/>
            <person name="Walter F."/>
            <person name="Albersmeier A."/>
            <person name="Kalinowski J."/>
            <person name="Ruckert C."/>
        </authorList>
    </citation>
    <scope>NUCLEOTIDE SEQUENCE</scope>
    <source>
        <strain evidence="5">JCM 4403</strain>
    </source>
</reference>
<keyword evidence="2" id="KW-0274">FAD</keyword>
<comment type="similarity">
    <text evidence="1">Belongs to the GMC oxidoreductase family.</text>
</comment>